<reference evidence="2" key="1">
    <citation type="journal article" date="2023" name="Plant J.">
        <title>Genome sequences and population genomics provide insights into the demographic history, inbreeding, and mutation load of two 'living fossil' tree species of Dipteronia.</title>
        <authorList>
            <person name="Feng Y."/>
            <person name="Comes H.P."/>
            <person name="Chen J."/>
            <person name="Zhu S."/>
            <person name="Lu R."/>
            <person name="Zhang X."/>
            <person name="Li P."/>
            <person name="Qiu J."/>
            <person name="Olsen K.M."/>
            <person name="Qiu Y."/>
        </authorList>
    </citation>
    <scope>NUCLEOTIDE SEQUENCE</scope>
    <source>
        <strain evidence="2">NBL</strain>
    </source>
</reference>
<dbReference type="AlphaFoldDB" id="A0AAE0EGU6"/>
<proteinExistence type="predicted"/>
<organism evidence="2 3">
    <name type="scientific">Dipteronia sinensis</name>
    <dbReference type="NCBI Taxonomy" id="43782"/>
    <lineage>
        <taxon>Eukaryota</taxon>
        <taxon>Viridiplantae</taxon>
        <taxon>Streptophyta</taxon>
        <taxon>Embryophyta</taxon>
        <taxon>Tracheophyta</taxon>
        <taxon>Spermatophyta</taxon>
        <taxon>Magnoliopsida</taxon>
        <taxon>eudicotyledons</taxon>
        <taxon>Gunneridae</taxon>
        <taxon>Pentapetalae</taxon>
        <taxon>rosids</taxon>
        <taxon>malvids</taxon>
        <taxon>Sapindales</taxon>
        <taxon>Sapindaceae</taxon>
        <taxon>Hippocastanoideae</taxon>
        <taxon>Acereae</taxon>
        <taxon>Dipteronia</taxon>
    </lineage>
</organism>
<dbReference type="Pfam" id="PF03732">
    <property type="entry name" value="Retrotrans_gag"/>
    <property type="match status" value="1"/>
</dbReference>
<evidence type="ECO:0000313" key="2">
    <source>
        <dbReference type="EMBL" id="KAK3227574.1"/>
    </source>
</evidence>
<evidence type="ECO:0000259" key="1">
    <source>
        <dbReference type="Pfam" id="PF03732"/>
    </source>
</evidence>
<feature type="domain" description="Retrotransposon gag" evidence="1">
    <location>
        <begin position="62"/>
        <end position="145"/>
    </location>
</feature>
<gene>
    <name evidence="2" type="ORF">Dsin_007436</name>
</gene>
<protein>
    <recommendedName>
        <fullName evidence="1">Retrotransposon gag domain-containing protein</fullName>
    </recommendedName>
</protein>
<dbReference type="Proteomes" id="UP001281410">
    <property type="component" value="Unassembled WGS sequence"/>
</dbReference>
<evidence type="ECO:0000313" key="3">
    <source>
        <dbReference type="Proteomes" id="UP001281410"/>
    </source>
</evidence>
<dbReference type="EMBL" id="JANJYJ010000002">
    <property type="protein sequence ID" value="KAK3227574.1"/>
    <property type="molecule type" value="Genomic_DNA"/>
</dbReference>
<comment type="caution">
    <text evidence="2">The sequence shown here is derived from an EMBL/GenBank/DDBJ whole genome shotgun (WGS) entry which is preliminary data.</text>
</comment>
<dbReference type="InterPro" id="IPR005162">
    <property type="entry name" value="Retrotrans_gag_dom"/>
</dbReference>
<accession>A0AAE0EGU6</accession>
<keyword evidence="3" id="KW-1185">Reference proteome</keyword>
<name>A0AAE0EGU6_9ROSI</name>
<sequence>MLQPIDHNQLHIGTGQHRGLVQLCNIRNAFPIFSGDNPSSWVFRCEQCQKVTALTEAELLSLATAHLDGDAVPWFQWLEHSMRQMTWAQSKRAVQTQFGSLEEVDASGSLSKLQQTGGFGEYQLQFERLANRVGDLPESFLINYFVFLK</sequence>